<protein>
    <submittedName>
        <fullName evidence="1">Uncharacterized protein</fullName>
    </submittedName>
</protein>
<proteinExistence type="predicted"/>
<sequence>MKVETFSTDGHTSAASNAAHYHANATRGTTHMSFSAMQRVMQQDFGATPCVRRRPLDPRHKAQVLQCDAAGVWRDAMHEAPASQRDSLRDGAIVLCDALRGAPSMFKRPAVNPFQLGKGAANPKSNL</sequence>
<comment type="caution">
    <text evidence="1">The sequence shown here is derived from an EMBL/GenBank/DDBJ whole genome shotgun (WGS) entry which is preliminary data.</text>
</comment>
<gene>
    <name evidence="1" type="ORF">HAX54_006371</name>
</gene>
<evidence type="ECO:0000313" key="2">
    <source>
        <dbReference type="Proteomes" id="UP000823775"/>
    </source>
</evidence>
<reference evidence="1 2" key="1">
    <citation type="journal article" date="2021" name="BMC Genomics">
        <title>Datura genome reveals duplications of psychoactive alkaloid biosynthetic genes and high mutation rate following tissue culture.</title>
        <authorList>
            <person name="Rajewski A."/>
            <person name="Carter-House D."/>
            <person name="Stajich J."/>
            <person name="Litt A."/>
        </authorList>
    </citation>
    <scope>NUCLEOTIDE SEQUENCE [LARGE SCALE GENOMIC DNA]</scope>
    <source>
        <strain evidence="1">AR-01</strain>
    </source>
</reference>
<accession>A0ABS8TA70</accession>
<organism evidence="1 2">
    <name type="scientific">Datura stramonium</name>
    <name type="common">Jimsonweed</name>
    <name type="synonym">Common thornapple</name>
    <dbReference type="NCBI Taxonomy" id="4076"/>
    <lineage>
        <taxon>Eukaryota</taxon>
        <taxon>Viridiplantae</taxon>
        <taxon>Streptophyta</taxon>
        <taxon>Embryophyta</taxon>
        <taxon>Tracheophyta</taxon>
        <taxon>Spermatophyta</taxon>
        <taxon>Magnoliopsida</taxon>
        <taxon>eudicotyledons</taxon>
        <taxon>Gunneridae</taxon>
        <taxon>Pentapetalae</taxon>
        <taxon>asterids</taxon>
        <taxon>lamiids</taxon>
        <taxon>Solanales</taxon>
        <taxon>Solanaceae</taxon>
        <taxon>Solanoideae</taxon>
        <taxon>Datureae</taxon>
        <taxon>Datura</taxon>
    </lineage>
</organism>
<keyword evidence="2" id="KW-1185">Reference proteome</keyword>
<dbReference type="EMBL" id="JACEIK010001320">
    <property type="protein sequence ID" value="MCD7468305.1"/>
    <property type="molecule type" value="Genomic_DNA"/>
</dbReference>
<evidence type="ECO:0000313" key="1">
    <source>
        <dbReference type="EMBL" id="MCD7468305.1"/>
    </source>
</evidence>
<name>A0ABS8TA70_DATST</name>
<dbReference type="Proteomes" id="UP000823775">
    <property type="component" value="Unassembled WGS sequence"/>
</dbReference>